<sequence>MVIAVFPLLSDFFRRIPRRLMIFTMLLSVMNTCKMEIELMNEYKKKSLSFVAISVANKSSQNRMCFAYLRIIHNFISTRNGERQLMVPMKRHEN</sequence>
<name>A0A0V1ETQ8_TRIPS</name>
<dbReference type="EMBL" id="JYDV01000020">
    <property type="protein sequence ID" value="KRZ41341.1"/>
    <property type="molecule type" value="Genomic_DNA"/>
</dbReference>
<organism evidence="1 3">
    <name type="scientific">Trichinella pseudospiralis</name>
    <name type="common">Parasitic roundworm</name>
    <dbReference type="NCBI Taxonomy" id="6337"/>
    <lineage>
        <taxon>Eukaryota</taxon>
        <taxon>Metazoa</taxon>
        <taxon>Ecdysozoa</taxon>
        <taxon>Nematoda</taxon>
        <taxon>Enoplea</taxon>
        <taxon>Dorylaimia</taxon>
        <taxon>Trichinellida</taxon>
        <taxon>Trichinellidae</taxon>
        <taxon>Trichinella</taxon>
    </lineage>
</organism>
<accession>A0A0V1ETQ8</accession>
<evidence type="ECO:0000313" key="3">
    <source>
        <dbReference type="Proteomes" id="UP000054632"/>
    </source>
</evidence>
<evidence type="ECO:0000313" key="1">
    <source>
        <dbReference type="EMBL" id="KRY76403.1"/>
    </source>
</evidence>
<gene>
    <name evidence="1" type="ORF">T4A_2318</name>
    <name evidence="2" type="ORF">T4C_3557</name>
</gene>
<dbReference type="EMBL" id="JYDR01000012">
    <property type="protein sequence ID" value="KRY76403.1"/>
    <property type="molecule type" value="Genomic_DNA"/>
</dbReference>
<comment type="caution">
    <text evidence="1">The sequence shown here is derived from an EMBL/GenBank/DDBJ whole genome shotgun (WGS) entry which is preliminary data.</text>
</comment>
<dbReference type="Proteomes" id="UP000054826">
    <property type="component" value="Unassembled WGS sequence"/>
</dbReference>
<protein>
    <submittedName>
        <fullName evidence="1">Uncharacterized protein</fullName>
    </submittedName>
</protein>
<proteinExistence type="predicted"/>
<evidence type="ECO:0000313" key="4">
    <source>
        <dbReference type="Proteomes" id="UP000054826"/>
    </source>
</evidence>
<reference evidence="3 4" key="1">
    <citation type="submission" date="2015-01" db="EMBL/GenBank/DDBJ databases">
        <title>Evolution of Trichinella species and genotypes.</title>
        <authorList>
            <person name="Korhonen P.K."/>
            <person name="Edoardo P."/>
            <person name="Giuseppe L.R."/>
            <person name="Gasser R.B."/>
        </authorList>
    </citation>
    <scope>NUCLEOTIDE SEQUENCE [LARGE SCALE GENOMIC DNA]</scope>
    <source>
        <strain evidence="1">ISS13</strain>
        <strain evidence="2">ISS176</strain>
    </source>
</reference>
<evidence type="ECO:0000313" key="2">
    <source>
        <dbReference type="EMBL" id="KRZ41341.1"/>
    </source>
</evidence>
<dbReference type="AlphaFoldDB" id="A0A0V1ETQ8"/>
<dbReference type="Proteomes" id="UP000054632">
    <property type="component" value="Unassembled WGS sequence"/>
</dbReference>